<dbReference type="Proteomes" id="UP000510937">
    <property type="component" value="Chromosome"/>
</dbReference>
<dbReference type="Pfam" id="PF04765">
    <property type="entry name" value="TOD1_MUCI70"/>
    <property type="match status" value="1"/>
</dbReference>
<gene>
    <name evidence="2" type="ORF">HV234_09620</name>
</gene>
<dbReference type="PANTHER" id="PTHR12956:SF17">
    <property type="entry name" value="OS01G0749100 PROTEIN"/>
    <property type="match status" value="1"/>
</dbReference>
<dbReference type="AlphaFoldDB" id="A0ABD7AG01"/>
<dbReference type="InterPro" id="IPR006852">
    <property type="entry name" value="TOD1_MUCI70"/>
</dbReference>
<organism evidence="2 3">
    <name type="scientific">Klebsiella grimontii</name>
    <dbReference type="NCBI Taxonomy" id="2058152"/>
    <lineage>
        <taxon>Bacteria</taxon>
        <taxon>Pseudomonadati</taxon>
        <taxon>Pseudomonadota</taxon>
        <taxon>Gammaproteobacteria</taxon>
        <taxon>Enterobacterales</taxon>
        <taxon>Enterobacteriaceae</taxon>
        <taxon>Klebsiella/Raoultella group</taxon>
        <taxon>Klebsiella</taxon>
    </lineage>
</organism>
<evidence type="ECO:0000313" key="2">
    <source>
        <dbReference type="EMBL" id="QLO51763.1"/>
    </source>
</evidence>
<dbReference type="RefSeq" id="WP_181247071.1">
    <property type="nucleotide sequence ID" value="NZ_CP055315.1"/>
</dbReference>
<evidence type="ECO:0000313" key="3">
    <source>
        <dbReference type="Proteomes" id="UP000510937"/>
    </source>
</evidence>
<dbReference type="EMBL" id="CP055315">
    <property type="protein sequence ID" value="QLO51763.1"/>
    <property type="molecule type" value="Genomic_DNA"/>
</dbReference>
<dbReference type="PANTHER" id="PTHR12956">
    <property type="entry name" value="ALKALINE CERAMIDASE-RELATED"/>
    <property type="match status" value="1"/>
</dbReference>
<proteinExistence type="predicted"/>
<evidence type="ECO:0000259" key="1">
    <source>
        <dbReference type="Pfam" id="PF04765"/>
    </source>
</evidence>
<name>A0ABD7AG01_9ENTR</name>
<dbReference type="InterPro" id="IPR048354">
    <property type="entry name" value="TOD1_MUCI70_glycTrfase_dom"/>
</dbReference>
<accession>A0ABD7AG01</accession>
<protein>
    <submittedName>
        <fullName evidence="2">DUF616 domain-containing protein</fullName>
    </submittedName>
</protein>
<sequence>MKVENKNKYVIYTALFGDYDDLIDPVGVDYKCDFICFTDQKNIISKKWKVIYVDTQQNSVLKNREYKFLPHKFLNTYQVSMYIDANIKILNDPYYFIERYSDSYGICVPKHFERECIYDEITQCVNLNKISKEEGNVIFDILKADNYPSKNGLGENNIIIRRHMEPEIVLLMESWWETFRKGAKRDQLTLLYLAWKNNIPVYLMDETSRNKNKYFRYNLHKGDKKLPFLKRTFLYVKANRFRSSFFDSICNIHELITKVTSR</sequence>
<feature type="domain" description="TOD1/MUCI70 glycosyltransferase-like" evidence="1">
    <location>
        <begin position="10"/>
        <end position="197"/>
    </location>
</feature>
<reference evidence="3" key="1">
    <citation type="submission" date="2020-06" db="EMBL/GenBank/DDBJ databases">
        <title>REHAB project genomes.</title>
        <authorList>
            <person name="Shaw L.P."/>
        </authorList>
    </citation>
    <scope>NUCLEOTIDE SEQUENCE [LARGE SCALE GENOMIC DNA]</scope>
    <source>
        <strain evidence="3">RHBSTW-00555</strain>
    </source>
</reference>